<dbReference type="EMBL" id="JADINE010000032">
    <property type="protein sequence ID" value="MBO8407324.1"/>
    <property type="molecule type" value="Genomic_DNA"/>
</dbReference>
<reference evidence="1" key="2">
    <citation type="journal article" date="2021" name="PeerJ">
        <title>Extensive microbial diversity within the chicken gut microbiome revealed by metagenomics and culture.</title>
        <authorList>
            <person name="Gilroy R."/>
            <person name="Ravi A."/>
            <person name="Getino M."/>
            <person name="Pursley I."/>
            <person name="Horton D.L."/>
            <person name="Alikhan N.F."/>
            <person name="Baker D."/>
            <person name="Gharbi K."/>
            <person name="Hall N."/>
            <person name="Watson M."/>
            <person name="Adriaenssens E.M."/>
            <person name="Foster-Nyarko E."/>
            <person name="Jarju S."/>
            <person name="Secka A."/>
            <person name="Antonio M."/>
            <person name="Oren A."/>
            <person name="Chaudhuri R.R."/>
            <person name="La Ragione R."/>
            <person name="Hildebrand F."/>
            <person name="Pallen M.J."/>
        </authorList>
    </citation>
    <scope>NUCLEOTIDE SEQUENCE</scope>
    <source>
        <strain evidence="1">B1-16210</strain>
    </source>
</reference>
<sequence>MQSGIARNKSKSFALRIIKLSKYLMDVKQEYVLSKQILRSGTSIGANLAEAECAISKNDFLAKVYIALKEASETQYWLELLKDSEYITVTEFNSIFAECNEITKILVKTAKTIKQI</sequence>
<comment type="caution">
    <text evidence="1">The sequence shown here is derived from an EMBL/GenBank/DDBJ whole genome shotgun (WGS) entry which is preliminary data.</text>
</comment>
<dbReference type="Proteomes" id="UP000721442">
    <property type="component" value="Unassembled WGS sequence"/>
</dbReference>
<evidence type="ECO:0000313" key="1">
    <source>
        <dbReference type="EMBL" id="MBO8407324.1"/>
    </source>
</evidence>
<protein>
    <submittedName>
        <fullName evidence="1">Four helix bundle protein</fullName>
    </submittedName>
</protein>
<dbReference type="Gene3D" id="1.20.1440.60">
    <property type="entry name" value="23S rRNA-intervening sequence"/>
    <property type="match status" value="1"/>
</dbReference>
<dbReference type="SUPFAM" id="SSF158446">
    <property type="entry name" value="IVS-encoded protein-like"/>
    <property type="match status" value="1"/>
</dbReference>
<proteinExistence type="predicted"/>
<accession>A0A940DFU4</accession>
<dbReference type="AlphaFoldDB" id="A0A940DFU4"/>
<gene>
    <name evidence="1" type="ORF">IAC77_02585</name>
</gene>
<dbReference type="PANTHER" id="PTHR38471">
    <property type="entry name" value="FOUR HELIX BUNDLE PROTEIN"/>
    <property type="match status" value="1"/>
</dbReference>
<dbReference type="PANTHER" id="PTHR38471:SF2">
    <property type="entry name" value="FOUR HELIX BUNDLE PROTEIN"/>
    <property type="match status" value="1"/>
</dbReference>
<evidence type="ECO:0000313" key="2">
    <source>
        <dbReference type="Proteomes" id="UP000721442"/>
    </source>
</evidence>
<dbReference type="InterPro" id="IPR036583">
    <property type="entry name" value="23S_rRNA_IVS_sf"/>
</dbReference>
<dbReference type="Pfam" id="PF05635">
    <property type="entry name" value="23S_rRNA_IVP"/>
    <property type="match status" value="1"/>
</dbReference>
<dbReference type="NCBIfam" id="TIGR02436">
    <property type="entry name" value="four helix bundle protein"/>
    <property type="match status" value="1"/>
</dbReference>
<reference evidence="1" key="1">
    <citation type="submission" date="2020-10" db="EMBL/GenBank/DDBJ databases">
        <authorList>
            <person name="Gilroy R."/>
        </authorList>
    </citation>
    <scope>NUCLEOTIDE SEQUENCE</scope>
    <source>
        <strain evidence="1">B1-16210</strain>
    </source>
</reference>
<organism evidence="1 2">
    <name type="scientific">Candidatus Enterousia excrementavium</name>
    <dbReference type="NCBI Taxonomy" id="2840789"/>
    <lineage>
        <taxon>Bacteria</taxon>
        <taxon>Pseudomonadati</taxon>
        <taxon>Pseudomonadota</taxon>
        <taxon>Alphaproteobacteria</taxon>
        <taxon>Candidatus Enterousia</taxon>
    </lineage>
</organism>
<name>A0A940DFU4_9PROT</name>
<dbReference type="PIRSF" id="PIRSF035652">
    <property type="entry name" value="CHP02436"/>
    <property type="match status" value="1"/>
</dbReference>
<dbReference type="InterPro" id="IPR012657">
    <property type="entry name" value="23S_rRNA-intervening_sequence"/>
</dbReference>